<protein>
    <submittedName>
        <fullName evidence="2">PepSY domain-containing protein</fullName>
    </submittedName>
</protein>
<reference evidence="2" key="1">
    <citation type="submission" date="2021-03" db="EMBL/GenBank/DDBJ databases">
        <title>Acanthopleuribacteraceae sp. M133.</title>
        <authorList>
            <person name="Wang G."/>
        </authorList>
    </citation>
    <scope>NUCLEOTIDE SEQUENCE</scope>
    <source>
        <strain evidence="2">M133</strain>
    </source>
</reference>
<feature type="transmembrane region" description="Helical" evidence="1">
    <location>
        <begin position="179"/>
        <end position="199"/>
    </location>
</feature>
<evidence type="ECO:0000256" key="1">
    <source>
        <dbReference type="SAM" id="Phobius"/>
    </source>
</evidence>
<dbReference type="Proteomes" id="UP000663929">
    <property type="component" value="Chromosome"/>
</dbReference>
<keyword evidence="1" id="KW-1133">Transmembrane helix</keyword>
<dbReference type="RefSeq" id="WP_237382860.1">
    <property type="nucleotide sequence ID" value="NZ_CP071793.1"/>
</dbReference>
<evidence type="ECO:0000313" key="3">
    <source>
        <dbReference type="Proteomes" id="UP000663929"/>
    </source>
</evidence>
<proteinExistence type="predicted"/>
<dbReference type="AlphaFoldDB" id="A0A8A4TUF0"/>
<keyword evidence="1" id="KW-0812">Transmembrane</keyword>
<keyword evidence="3" id="KW-1185">Reference proteome</keyword>
<gene>
    <name evidence="2" type="ORF">J3U87_09800</name>
</gene>
<evidence type="ECO:0000313" key="2">
    <source>
        <dbReference type="EMBL" id="QTD52758.1"/>
    </source>
</evidence>
<organism evidence="2 3">
    <name type="scientific">Sulfidibacter corallicola</name>
    <dbReference type="NCBI Taxonomy" id="2818388"/>
    <lineage>
        <taxon>Bacteria</taxon>
        <taxon>Pseudomonadati</taxon>
        <taxon>Acidobacteriota</taxon>
        <taxon>Holophagae</taxon>
        <taxon>Acanthopleuribacterales</taxon>
        <taxon>Acanthopleuribacteraceae</taxon>
        <taxon>Sulfidibacter</taxon>
    </lineage>
</organism>
<dbReference type="KEGG" id="scor:J3U87_09800"/>
<dbReference type="EMBL" id="CP071793">
    <property type="protein sequence ID" value="QTD52758.1"/>
    <property type="molecule type" value="Genomic_DNA"/>
</dbReference>
<accession>A0A8A4TUF0</accession>
<name>A0A8A4TUF0_SULCO</name>
<sequence length="206" mass="23062">MNVMNVMNVRKAHRWMGITLLLPFLGWSSTGFVFFLKPGYGAAYDMPTPTTYPLESIPALPALTDAGEIRLIRTVLGTHLLVHSNGTWRHLRAETGQAWQPSPEELKALVTDALTRHRERYGRVVEVEGQTVVTDTGVRIEVYWSTLSMSQKGADTRLINALYEIHYLRWTQIPVLDRWLGPLGLLLVLAMAVTGALLLRAPRSGT</sequence>
<keyword evidence="1" id="KW-0472">Membrane</keyword>